<gene>
    <name evidence="3" type="ORF">ACFQ3C_13125</name>
</gene>
<keyword evidence="2" id="KW-0812">Transmembrane</keyword>
<dbReference type="EMBL" id="JBHTKR010000005">
    <property type="protein sequence ID" value="MFD1195609.1"/>
    <property type="molecule type" value="Genomic_DNA"/>
</dbReference>
<protein>
    <submittedName>
        <fullName evidence="3">Uncharacterized protein</fullName>
    </submittedName>
</protein>
<sequence>MLIPIGLIIAFVLIAIFARRGMRSCRWRMDRTRDRDGLQFFRCAACGAEALVPAGKTPQDCRDPRKTGKGRDAP</sequence>
<comment type="caution">
    <text evidence="3">The sequence shown here is derived from an EMBL/GenBank/DDBJ whole genome shotgun (WGS) entry which is preliminary data.</text>
</comment>
<name>A0ABW3TEJ6_9RHOB</name>
<organism evidence="3 4">
    <name type="scientific">Seohaeicola saemankumensis</name>
    <dbReference type="NCBI Taxonomy" id="481181"/>
    <lineage>
        <taxon>Bacteria</taxon>
        <taxon>Pseudomonadati</taxon>
        <taxon>Pseudomonadota</taxon>
        <taxon>Alphaproteobacteria</taxon>
        <taxon>Rhodobacterales</taxon>
        <taxon>Roseobacteraceae</taxon>
        <taxon>Seohaeicola</taxon>
    </lineage>
</organism>
<evidence type="ECO:0000313" key="3">
    <source>
        <dbReference type="EMBL" id="MFD1195609.1"/>
    </source>
</evidence>
<dbReference type="RefSeq" id="WP_380792593.1">
    <property type="nucleotide sequence ID" value="NZ_JBHTKR010000005.1"/>
</dbReference>
<keyword evidence="2" id="KW-1133">Transmembrane helix</keyword>
<evidence type="ECO:0000256" key="1">
    <source>
        <dbReference type="SAM" id="MobiDB-lite"/>
    </source>
</evidence>
<feature type="region of interest" description="Disordered" evidence="1">
    <location>
        <begin position="54"/>
        <end position="74"/>
    </location>
</feature>
<reference evidence="4" key="1">
    <citation type="journal article" date="2019" name="Int. J. Syst. Evol. Microbiol.">
        <title>The Global Catalogue of Microorganisms (GCM) 10K type strain sequencing project: providing services to taxonomists for standard genome sequencing and annotation.</title>
        <authorList>
            <consortium name="The Broad Institute Genomics Platform"/>
            <consortium name="The Broad Institute Genome Sequencing Center for Infectious Disease"/>
            <person name="Wu L."/>
            <person name="Ma J."/>
        </authorList>
    </citation>
    <scope>NUCLEOTIDE SEQUENCE [LARGE SCALE GENOMIC DNA]</scope>
    <source>
        <strain evidence="4">CCUG 55328</strain>
    </source>
</reference>
<accession>A0ABW3TEJ6</accession>
<keyword evidence="4" id="KW-1185">Reference proteome</keyword>
<proteinExistence type="predicted"/>
<feature type="transmembrane region" description="Helical" evidence="2">
    <location>
        <begin position="6"/>
        <end position="22"/>
    </location>
</feature>
<dbReference type="Proteomes" id="UP001597151">
    <property type="component" value="Unassembled WGS sequence"/>
</dbReference>
<evidence type="ECO:0000313" key="4">
    <source>
        <dbReference type="Proteomes" id="UP001597151"/>
    </source>
</evidence>
<feature type="compositionally biased region" description="Basic and acidic residues" evidence="1">
    <location>
        <begin position="59"/>
        <end position="74"/>
    </location>
</feature>
<keyword evidence="2" id="KW-0472">Membrane</keyword>
<evidence type="ECO:0000256" key="2">
    <source>
        <dbReference type="SAM" id="Phobius"/>
    </source>
</evidence>